<dbReference type="AlphaFoldDB" id="A0A848N6N0"/>
<name>A0A848N6N0_9FLAO</name>
<accession>A0A848N6N0</accession>
<dbReference type="RefSeq" id="WP_169322466.1">
    <property type="nucleotide sequence ID" value="NZ_JABCJF010000014.1"/>
</dbReference>
<dbReference type="Gene3D" id="2.180.10.10">
    <property type="entry name" value="RHS repeat-associated core"/>
    <property type="match status" value="1"/>
</dbReference>
<dbReference type="InterPro" id="IPR022385">
    <property type="entry name" value="Rhs_assc_core"/>
</dbReference>
<evidence type="ECO:0000313" key="3">
    <source>
        <dbReference type="Proteomes" id="UP000548067"/>
    </source>
</evidence>
<gene>
    <name evidence="2" type="ORF">HIO71_17850</name>
</gene>
<dbReference type="PANTHER" id="PTHR32305:SF15">
    <property type="entry name" value="PROTEIN RHSA-RELATED"/>
    <property type="match status" value="1"/>
</dbReference>
<reference evidence="2 3" key="1">
    <citation type="submission" date="2020-04" db="EMBL/GenBank/DDBJ databases">
        <title>Genome analysis and antimicrobial resistance characteristics of Chryseobacterium aquaticum isolated from farmed salmonids.</title>
        <authorList>
            <person name="Saticioglu I.B."/>
            <person name="Duman M."/>
            <person name="Altun S."/>
        </authorList>
    </citation>
    <scope>NUCLEOTIDE SEQUENCE [LARGE SCALE GENOMIC DNA]</scope>
    <source>
        <strain evidence="2 3">C-174</strain>
    </source>
</reference>
<dbReference type="NCBIfam" id="TIGR03696">
    <property type="entry name" value="Rhs_assc_core"/>
    <property type="match status" value="1"/>
</dbReference>
<organism evidence="2 3">
    <name type="scientific">Chryseobacterium aquaticum</name>
    <dbReference type="NCBI Taxonomy" id="452084"/>
    <lineage>
        <taxon>Bacteria</taxon>
        <taxon>Pseudomonadati</taxon>
        <taxon>Bacteroidota</taxon>
        <taxon>Flavobacteriia</taxon>
        <taxon>Flavobacteriales</taxon>
        <taxon>Weeksellaceae</taxon>
        <taxon>Chryseobacterium group</taxon>
        <taxon>Chryseobacterium</taxon>
    </lineage>
</organism>
<dbReference type="InterPro" id="IPR050708">
    <property type="entry name" value="T6SS_VgrG/RHS"/>
</dbReference>
<feature type="non-terminal residue" evidence="2">
    <location>
        <position position="1"/>
    </location>
</feature>
<comment type="caution">
    <text evidence="2">The sequence shown here is derived from an EMBL/GenBank/DDBJ whole genome shotgun (WGS) entry which is preliminary data.</text>
</comment>
<dbReference type="EMBL" id="JABCJF010000014">
    <property type="protein sequence ID" value="NMR36046.1"/>
    <property type="molecule type" value="Genomic_DNA"/>
</dbReference>
<dbReference type="SUPFAM" id="SSF110849">
    <property type="entry name" value="ParB/Sulfiredoxin"/>
    <property type="match status" value="1"/>
</dbReference>
<dbReference type="Proteomes" id="UP000548067">
    <property type="component" value="Unassembled WGS sequence"/>
</dbReference>
<evidence type="ECO:0000313" key="2">
    <source>
        <dbReference type="EMBL" id="NMR36046.1"/>
    </source>
</evidence>
<proteinExistence type="predicted"/>
<protein>
    <submittedName>
        <fullName evidence="2">RHS repeat-associated core domain-containing protein</fullName>
    </submittedName>
</protein>
<evidence type="ECO:0000256" key="1">
    <source>
        <dbReference type="SAM" id="MobiDB-lite"/>
    </source>
</evidence>
<feature type="compositionally biased region" description="Low complexity" evidence="1">
    <location>
        <begin position="289"/>
        <end position="300"/>
    </location>
</feature>
<sequence>YYPFGMNIPREEKAIVGLASLYNYKYNGKELQETGMYDYGARFYMPDIGRWGVVDELSEKSRRFSTYTYALDNPIMFIDPDGREAEQCCKKQLSWLNEYRKGAWSTAGNILKSAATGTYTSVTGGIREVGKVYNAYQKGGASAAVNQYGKSVYETSGAKGLVETGKKALTGDPRAIGSLGTMGAAAIITHKIGGSKGAAAAETETASVSKTVTVTQESVTQALQDSNLQTAQGVVSGPMVERYVQMAQDGSVAPPIKVTPNGVIVDGNHRYVAGKLTGNEPAQVPGTLSPSQQSKVQPVQNTKVDPNDWGGH</sequence>
<dbReference type="InterPro" id="IPR036086">
    <property type="entry name" value="ParB/Sulfiredoxin_sf"/>
</dbReference>
<dbReference type="PANTHER" id="PTHR32305">
    <property type="match status" value="1"/>
</dbReference>
<feature type="region of interest" description="Disordered" evidence="1">
    <location>
        <begin position="276"/>
        <end position="312"/>
    </location>
</feature>